<evidence type="ECO:0000313" key="2">
    <source>
        <dbReference type="Proteomes" id="UP000033881"/>
    </source>
</evidence>
<protein>
    <submittedName>
        <fullName evidence="1">Uncharacterized protein</fullName>
    </submittedName>
</protein>
<name>A0A0G0PMI6_9BACT</name>
<evidence type="ECO:0000313" key="1">
    <source>
        <dbReference type="EMBL" id="KKQ99334.1"/>
    </source>
</evidence>
<comment type="caution">
    <text evidence="1">The sequence shown here is derived from an EMBL/GenBank/DDBJ whole genome shotgun (WGS) entry which is preliminary data.</text>
</comment>
<dbReference type="EMBL" id="LBWB01000024">
    <property type="protein sequence ID" value="KKQ99334.1"/>
    <property type="molecule type" value="Genomic_DNA"/>
</dbReference>
<organism evidence="1 2">
    <name type="scientific">Candidatus Woesebacteria bacterium GW2011_GWB1_39_12</name>
    <dbReference type="NCBI Taxonomy" id="1618574"/>
    <lineage>
        <taxon>Bacteria</taxon>
        <taxon>Candidatus Woeseibacteriota</taxon>
    </lineage>
</organism>
<accession>A0A0G0PMI6</accession>
<dbReference type="STRING" id="1618574.UT24_C0024G0009"/>
<sequence length="194" mass="23213">MSEPRQCCFVNTSNFRCSVIQNLNRILILEPDRGIQEKWGCYDHLRVFIKEQCDDIDFKLRQLDNLKIEIEKSKKLDILHRTLYEQSGLKSNELKRVDDKRNMLKKKFDQEIRDLRSTCRSIYCRKPISANEVKCAIEIRSHYNTPRTNLYYHRTCIWKLKLALGFIIPIQKKQFTLDNPDLDEKLLKTTIPNY</sequence>
<dbReference type="Proteomes" id="UP000033881">
    <property type="component" value="Unassembled WGS sequence"/>
</dbReference>
<dbReference type="AlphaFoldDB" id="A0A0G0PMI6"/>
<reference evidence="1 2" key="1">
    <citation type="journal article" date="2015" name="Nature">
        <title>rRNA introns, odd ribosomes, and small enigmatic genomes across a large radiation of phyla.</title>
        <authorList>
            <person name="Brown C.T."/>
            <person name="Hug L.A."/>
            <person name="Thomas B.C."/>
            <person name="Sharon I."/>
            <person name="Castelle C.J."/>
            <person name="Singh A."/>
            <person name="Wilkins M.J."/>
            <person name="Williams K.H."/>
            <person name="Banfield J.F."/>
        </authorList>
    </citation>
    <scope>NUCLEOTIDE SEQUENCE [LARGE SCALE GENOMIC DNA]</scope>
</reference>
<proteinExistence type="predicted"/>
<gene>
    <name evidence="1" type="ORF">UT24_C0024G0009</name>
</gene>